<sequence length="481" mass="51482">MRLRVEPIDSFTGTFRVPASKPETQRAILASTLAEGRSRITNDLRCEETETMKRACRALGAEIVEHEGHLDITGTGGQFKDDGRTVIRSDGSGLVFRTMTALASVLPSPVVVTGDETLCKRVMSPLLDALRDLGADIESICREGNAPVVNWGGRLPGGVCRLPGDVSSQFITAILFAAPFAERPVEIEVAGRVHSKSYIEQTLHTLLQAGIEVTVSDDHRRYRVEPSLYRSRDVAVHEDYTSASYLLAAAALYPGRTVFTGVHGTSTQGESAIVPILEQLGVRTTLDRGADTLTVDTPPDSLRGDFHIDATDCPNIVPTLAALGAYVDGTLRVTGARVTHFHKASRIEAMVGELSKAGVDIRPRYERGVCDGFEVRGRSTYPGGVDFSHWGDHRIFMSLFVAGLRMESANLYSGSEEVRLSFPAFFEEFAKAGVVTSAVDGPDADPAPPGPRRAPAAVPVGADPAPPGPRRAPTAVPVGGA</sequence>
<dbReference type="InterPro" id="IPR006264">
    <property type="entry name" value="EPSP_synthase"/>
</dbReference>
<evidence type="ECO:0000259" key="9">
    <source>
        <dbReference type="Pfam" id="PF00275"/>
    </source>
</evidence>
<keyword evidence="3 7" id="KW-0028">Amino-acid biosynthesis</keyword>
<keyword evidence="7" id="KW-0963">Cytoplasm</keyword>
<protein>
    <recommendedName>
        <fullName evidence="7">3-phosphoshikimate 1-carboxyvinyltransferase</fullName>
        <ecNumber evidence="7">2.5.1.19</ecNumber>
    </recommendedName>
    <alternativeName>
        <fullName evidence="7">5-enolpyruvylshikimate-3-phosphate synthase</fullName>
        <shortName evidence="7">EPSP synthase</shortName>
        <shortName evidence="7">EPSPS</shortName>
    </alternativeName>
</protein>
<evidence type="ECO:0000256" key="6">
    <source>
        <dbReference type="ARBA" id="ARBA00044633"/>
    </source>
</evidence>
<dbReference type="NCBIfam" id="TIGR01356">
    <property type="entry name" value="aroA"/>
    <property type="match status" value="1"/>
</dbReference>
<feature type="binding site" evidence="7">
    <location>
        <position position="21"/>
    </location>
    <ligand>
        <name>phosphoenolpyruvate</name>
        <dbReference type="ChEBI" id="CHEBI:58702"/>
    </ligand>
</feature>
<feature type="binding site" evidence="7">
    <location>
        <position position="195"/>
    </location>
    <ligand>
        <name>3-phosphoshikimate</name>
        <dbReference type="ChEBI" id="CHEBI:145989"/>
    </ligand>
</feature>
<comment type="catalytic activity">
    <reaction evidence="6">
        <text>3-phosphoshikimate + phosphoenolpyruvate = 5-O-(1-carboxyvinyl)-3-phosphoshikimate + phosphate</text>
        <dbReference type="Rhea" id="RHEA:21256"/>
        <dbReference type="ChEBI" id="CHEBI:43474"/>
        <dbReference type="ChEBI" id="CHEBI:57701"/>
        <dbReference type="ChEBI" id="CHEBI:58702"/>
        <dbReference type="ChEBI" id="CHEBI:145989"/>
        <dbReference type="EC" id="2.5.1.19"/>
    </reaction>
    <physiologicalReaction direction="left-to-right" evidence="6">
        <dbReference type="Rhea" id="RHEA:21257"/>
    </physiologicalReaction>
</comment>
<dbReference type="Pfam" id="PF00275">
    <property type="entry name" value="EPSP_synthase"/>
    <property type="match status" value="1"/>
</dbReference>
<evidence type="ECO:0000256" key="1">
    <source>
        <dbReference type="ARBA" id="ARBA00004811"/>
    </source>
</evidence>
<feature type="region of interest" description="Disordered" evidence="8">
    <location>
        <begin position="440"/>
        <end position="481"/>
    </location>
</feature>
<dbReference type="PANTHER" id="PTHR21090">
    <property type="entry name" value="AROM/DEHYDROQUINATE SYNTHASE"/>
    <property type="match status" value="1"/>
</dbReference>
<dbReference type="InterPro" id="IPR001986">
    <property type="entry name" value="Enolpyruvate_Tfrase_dom"/>
</dbReference>
<evidence type="ECO:0000256" key="4">
    <source>
        <dbReference type="ARBA" id="ARBA00022679"/>
    </source>
</evidence>
<keyword evidence="11" id="KW-1185">Reference proteome</keyword>
<proteinExistence type="inferred from homology"/>
<feature type="compositionally biased region" description="Low complexity" evidence="8">
    <location>
        <begin position="453"/>
        <end position="463"/>
    </location>
</feature>
<feature type="binding site" evidence="7">
    <location>
        <position position="169"/>
    </location>
    <ligand>
        <name>3-phosphoshikimate</name>
        <dbReference type="ChEBI" id="CHEBI:145989"/>
    </ligand>
</feature>
<feature type="binding site" evidence="7">
    <location>
        <position position="93"/>
    </location>
    <ligand>
        <name>phosphoenolpyruvate</name>
        <dbReference type="ChEBI" id="CHEBI:58702"/>
    </ligand>
</feature>
<dbReference type="CDD" id="cd01556">
    <property type="entry name" value="EPSP_synthase"/>
    <property type="match status" value="1"/>
</dbReference>
<name>A0ABZ2QM18_9ACTN</name>
<feature type="compositionally biased region" description="Low complexity" evidence="8">
    <location>
        <begin position="471"/>
        <end position="481"/>
    </location>
</feature>
<feature type="binding site" evidence="7">
    <location>
        <position position="342"/>
    </location>
    <ligand>
        <name>3-phosphoshikimate</name>
        <dbReference type="ChEBI" id="CHEBI:145989"/>
    </ligand>
</feature>
<dbReference type="RefSeq" id="WP_399144447.1">
    <property type="nucleotide sequence ID" value="NZ_CP147982.1"/>
</dbReference>
<feature type="binding site" evidence="7">
    <location>
        <position position="167"/>
    </location>
    <ligand>
        <name>3-phosphoshikimate</name>
        <dbReference type="ChEBI" id="CHEBI:145989"/>
    </ligand>
</feature>
<comment type="similarity">
    <text evidence="2 7">Belongs to the EPSP synthase family.</text>
</comment>
<feature type="binding site" evidence="7">
    <location>
        <position position="121"/>
    </location>
    <ligand>
        <name>phosphoenolpyruvate</name>
        <dbReference type="ChEBI" id="CHEBI:58702"/>
    </ligand>
</feature>
<dbReference type="EC" id="2.5.1.19" evidence="7"/>
<dbReference type="PIRSF" id="PIRSF000505">
    <property type="entry name" value="EPSPS"/>
    <property type="match status" value="1"/>
</dbReference>
<dbReference type="Proteomes" id="UP001626628">
    <property type="component" value="Chromosome"/>
</dbReference>
<comment type="subcellular location">
    <subcellularLocation>
        <location evidence="7">Cytoplasm</location>
    </subcellularLocation>
</comment>
<comment type="function">
    <text evidence="7">Catalyzes the transfer of the enolpyruvyl moiety of phosphoenolpyruvate (PEP) to the 5-hydroxyl of shikimate-3-phosphate (S3P) to produce enolpyruvyl shikimate-3-phosphate and inorganic phosphate.</text>
</comment>
<feature type="domain" description="Enolpyruvate transferase" evidence="9">
    <location>
        <begin position="6"/>
        <end position="428"/>
    </location>
</feature>
<evidence type="ECO:0000256" key="7">
    <source>
        <dbReference type="HAMAP-Rule" id="MF_00210"/>
    </source>
</evidence>
<feature type="binding site" evidence="7">
    <location>
        <position position="169"/>
    </location>
    <ligand>
        <name>phosphoenolpyruvate</name>
        <dbReference type="ChEBI" id="CHEBI:58702"/>
    </ligand>
</feature>
<feature type="binding site" evidence="7">
    <location>
        <position position="394"/>
    </location>
    <ligand>
        <name>phosphoenolpyruvate</name>
        <dbReference type="ChEBI" id="CHEBI:58702"/>
    </ligand>
</feature>
<feature type="binding site" evidence="7">
    <location>
        <position position="346"/>
    </location>
    <ligand>
        <name>phosphoenolpyruvate</name>
        <dbReference type="ChEBI" id="CHEBI:58702"/>
    </ligand>
</feature>
<organism evidence="10 11">
    <name type="scientific">Streptomyces sirii</name>
    <dbReference type="NCBI Taxonomy" id="3127701"/>
    <lineage>
        <taxon>Bacteria</taxon>
        <taxon>Bacillati</taxon>
        <taxon>Actinomycetota</taxon>
        <taxon>Actinomycetes</taxon>
        <taxon>Kitasatosporales</taxon>
        <taxon>Streptomycetaceae</taxon>
        <taxon>Streptomyces</taxon>
    </lineage>
</organism>
<evidence type="ECO:0000256" key="5">
    <source>
        <dbReference type="ARBA" id="ARBA00023141"/>
    </source>
</evidence>
<keyword evidence="4 7" id="KW-0808">Transferase</keyword>
<comment type="caution">
    <text evidence="7">Lacks conserved residue(s) required for the propagation of feature annotation.</text>
</comment>
<dbReference type="SUPFAM" id="SSF55205">
    <property type="entry name" value="EPT/RTPC-like"/>
    <property type="match status" value="1"/>
</dbReference>
<evidence type="ECO:0000313" key="11">
    <source>
        <dbReference type="Proteomes" id="UP001626628"/>
    </source>
</evidence>
<dbReference type="InterPro" id="IPR013792">
    <property type="entry name" value="RNA3'P_cycl/enolpyr_Trfase_a/b"/>
</dbReference>
<accession>A0ABZ2QM18</accession>
<dbReference type="HAMAP" id="MF_00210">
    <property type="entry name" value="EPSP_synth"/>
    <property type="match status" value="1"/>
</dbReference>
<comment type="subunit">
    <text evidence="7">Monomer.</text>
</comment>
<feature type="binding site" evidence="7">
    <location>
        <position position="21"/>
    </location>
    <ligand>
        <name>3-phosphoshikimate</name>
        <dbReference type="ChEBI" id="CHEBI:145989"/>
    </ligand>
</feature>
<keyword evidence="5 7" id="KW-0057">Aromatic amino acid biosynthesis</keyword>
<gene>
    <name evidence="7 10" type="primary">aroA</name>
    <name evidence="10" type="ORF">WAB15_09925</name>
</gene>
<dbReference type="PANTHER" id="PTHR21090:SF5">
    <property type="entry name" value="PENTAFUNCTIONAL AROM POLYPEPTIDE"/>
    <property type="match status" value="1"/>
</dbReference>
<evidence type="ECO:0000313" key="10">
    <source>
        <dbReference type="EMBL" id="WXK76278.1"/>
    </source>
</evidence>
<dbReference type="GO" id="GO:0003866">
    <property type="term" value="F:3-phosphoshikimate 1-carboxyvinyltransferase activity"/>
    <property type="evidence" value="ECO:0007669"/>
    <property type="project" value="UniProtKB-EC"/>
</dbReference>
<dbReference type="InterPro" id="IPR036968">
    <property type="entry name" value="Enolpyruvate_Tfrase_sf"/>
</dbReference>
<feature type="binding site" evidence="7">
    <location>
        <position position="26"/>
    </location>
    <ligand>
        <name>3-phosphoshikimate</name>
        <dbReference type="ChEBI" id="CHEBI:145989"/>
    </ligand>
</feature>
<evidence type="ECO:0000256" key="8">
    <source>
        <dbReference type="SAM" id="MobiDB-lite"/>
    </source>
</evidence>
<dbReference type="EMBL" id="CP147982">
    <property type="protein sequence ID" value="WXK76278.1"/>
    <property type="molecule type" value="Genomic_DNA"/>
</dbReference>
<evidence type="ECO:0000256" key="2">
    <source>
        <dbReference type="ARBA" id="ARBA00009948"/>
    </source>
</evidence>
<evidence type="ECO:0000256" key="3">
    <source>
        <dbReference type="ARBA" id="ARBA00022605"/>
    </source>
</evidence>
<feature type="binding site" evidence="7">
    <location>
        <position position="168"/>
    </location>
    <ligand>
        <name>3-phosphoshikimate</name>
        <dbReference type="ChEBI" id="CHEBI:145989"/>
    </ligand>
</feature>
<reference evidence="10 11" key="1">
    <citation type="submission" date="2024-03" db="EMBL/GenBank/DDBJ databases">
        <title>The complete genome of Streptomyces sirii sp.nov.</title>
        <authorList>
            <person name="Zakalyukina Y.V."/>
            <person name="Belik A.R."/>
            <person name="Biryukov M.V."/>
            <person name="Baturina O.A."/>
            <person name="Kabilov M.R."/>
        </authorList>
    </citation>
    <scope>NUCLEOTIDE SEQUENCE [LARGE SCALE GENOMIC DNA]</scope>
    <source>
        <strain evidence="10 11">BP-8</strain>
    </source>
</reference>
<comment type="pathway">
    <text evidence="1 7">Metabolic intermediate biosynthesis; chorismate biosynthesis; chorismate from D-erythrose 4-phosphate and phosphoenolpyruvate: step 6/7.</text>
</comment>
<dbReference type="Gene3D" id="3.65.10.10">
    <property type="entry name" value="Enolpyruvate transferase domain"/>
    <property type="match status" value="2"/>
</dbReference>